<evidence type="ECO:0000256" key="6">
    <source>
        <dbReference type="ARBA" id="ARBA00022837"/>
    </source>
</evidence>
<keyword evidence="4" id="KW-0378">Hydrolase</keyword>
<keyword evidence="2" id="KW-0645">Protease</keyword>
<evidence type="ECO:0000313" key="13">
    <source>
        <dbReference type="Proteomes" id="UP000606991"/>
    </source>
</evidence>
<keyword evidence="3" id="KW-0479">Metal-binding</keyword>
<dbReference type="Gene3D" id="3.40.50.200">
    <property type="entry name" value="Peptidase S8/S53 domain"/>
    <property type="match status" value="1"/>
</dbReference>
<dbReference type="GO" id="GO:0008240">
    <property type="term" value="F:tripeptidyl-peptidase activity"/>
    <property type="evidence" value="ECO:0007669"/>
    <property type="project" value="TreeGrafter"/>
</dbReference>
<protein>
    <submittedName>
        <fullName evidence="11">Peptidase S53</fullName>
    </submittedName>
</protein>
<dbReference type="InterPro" id="IPR050819">
    <property type="entry name" value="Tripeptidyl-peptidase_I"/>
</dbReference>
<gene>
    <name evidence="11" type="ORF">DLM65_14395</name>
    <name evidence="10" type="ORF">JF886_01995</name>
</gene>
<comment type="cofactor">
    <cofactor evidence="1">
        <name>Ca(2+)</name>
        <dbReference type="ChEBI" id="CHEBI:29108"/>
    </cofactor>
</comment>
<dbReference type="GO" id="GO:0046872">
    <property type="term" value="F:metal ion binding"/>
    <property type="evidence" value="ECO:0007669"/>
    <property type="project" value="UniProtKB-KW"/>
</dbReference>
<dbReference type="Proteomes" id="UP000248724">
    <property type="component" value="Unassembled WGS sequence"/>
</dbReference>
<evidence type="ECO:0000256" key="3">
    <source>
        <dbReference type="ARBA" id="ARBA00022723"/>
    </source>
</evidence>
<dbReference type="SUPFAM" id="SSF54897">
    <property type="entry name" value="Protease propeptides/inhibitors"/>
    <property type="match status" value="1"/>
</dbReference>
<sequence>MANTVHLAGSARLYPHFGAYAVSARPLTEVELAAPAVVTTHLRESPHADSLGVALARQQHTPVQVRRYVNARELVEAHGSDSDDLAAVTRWATGAGLRVRRADHAATTLELDGSLGALARAFGVTLEHVRERDAVTGALAAYRDHHEELSVPSDLDGVVTAALGLSDRAVGRPRLAVLPRGRGSAHSYRPEELARIYDFPVLDDGGEGQRITVGIAELGGAVYRPDLAAFAARHPRLRVVEEAVHGRGPTSDPFGPDTEVALDWQVIAGILAHCAPQADVLLVIRYAPNTDRGFSNLEASFATDGRDYAAVSTSWGAPEDRWTPAAMDTMDRAFQMGALRGMVHSVAAGDNGSTDARNDGRQHADHPASAPHAVGCGGTRLVAERGQRITEEVWNELGIAQGATGGGVSEHFAVPRYQAAAGIRPVSRNDGRPGRGVPDVAGNADPLTGYTIHHRGVDSIVGGTSAVAPLWTALFAVVSASTGHRLGNVLPALYGARDVGFTDVTTGDNGAYPAVPGWDAATGLGAPSGRTLCAALRSSLVLRQARTAAQSPQPATAFRHLELD</sequence>
<dbReference type="InterPro" id="IPR030400">
    <property type="entry name" value="Sedolisin_dom"/>
</dbReference>
<evidence type="ECO:0000256" key="2">
    <source>
        <dbReference type="ARBA" id="ARBA00022670"/>
    </source>
</evidence>
<name>A0A2W5Z1F9_9BACT</name>
<evidence type="ECO:0000256" key="5">
    <source>
        <dbReference type="ARBA" id="ARBA00022825"/>
    </source>
</evidence>
<dbReference type="CDD" id="cd04056">
    <property type="entry name" value="Peptidases_S53"/>
    <property type="match status" value="1"/>
</dbReference>
<feature type="region of interest" description="Disordered" evidence="8">
    <location>
        <begin position="347"/>
        <end position="376"/>
    </location>
</feature>
<dbReference type="EMBL" id="JAEKNS010000030">
    <property type="protein sequence ID" value="MBJ7593627.1"/>
    <property type="molecule type" value="Genomic_DNA"/>
</dbReference>
<dbReference type="GO" id="GO:0006508">
    <property type="term" value="P:proteolysis"/>
    <property type="evidence" value="ECO:0007669"/>
    <property type="project" value="UniProtKB-KW"/>
</dbReference>
<dbReference type="SUPFAM" id="SSF52743">
    <property type="entry name" value="Subtilisin-like"/>
    <property type="match status" value="1"/>
</dbReference>
<evidence type="ECO:0000259" key="9">
    <source>
        <dbReference type="PROSITE" id="PS51695"/>
    </source>
</evidence>
<dbReference type="GO" id="GO:0004252">
    <property type="term" value="F:serine-type endopeptidase activity"/>
    <property type="evidence" value="ECO:0007669"/>
    <property type="project" value="InterPro"/>
</dbReference>
<keyword evidence="5" id="KW-0720">Serine protease</keyword>
<keyword evidence="7" id="KW-0865">Zymogen</keyword>
<keyword evidence="6" id="KW-0106">Calcium</keyword>
<reference evidence="10 13" key="3">
    <citation type="submission" date="2020-10" db="EMBL/GenBank/DDBJ databases">
        <title>Ca. Dormibacterota MAGs.</title>
        <authorList>
            <person name="Montgomery K."/>
        </authorList>
    </citation>
    <scope>NUCLEOTIDE SEQUENCE [LARGE SCALE GENOMIC DNA]</scope>
    <source>
        <strain evidence="10">SC8812_S17_18</strain>
    </source>
</reference>
<proteinExistence type="predicted"/>
<evidence type="ECO:0000256" key="8">
    <source>
        <dbReference type="SAM" id="MobiDB-lite"/>
    </source>
</evidence>
<dbReference type="RefSeq" id="WP_337309083.1">
    <property type="nucleotide sequence ID" value="NZ_JAEKNS010000030.1"/>
</dbReference>
<dbReference type="PANTHER" id="PTHR14218:SF15">
    <property type="entry name" value="TRIPEPTIDYL-PEPTIDASE 1"/>
    <property type="match status" value="1"/>
</dbReference>
<feature type="compositionally biased region" description="Basic and acidic residues" evidence="8">
    <location>
        <begin position="356"/>
        <end position="366"/>
    </location>
</feature>
<evidence type="ECO:0000256" key="4">
    <source>
        <dbReference type="ARBA" id="ARBA00022801"/>
    </source>
</evidence>
<dbReference type="PROSITE" id="PS51695">
    <property type="entry name" value="SEDOLISIN"/>
    <property type="match status" value="1"/>
</dbReference>
<feature type="domain" description="Peptidase S53" evidence="9">
    <location>
        <begin position="187"/>
        <end position="539"/>
    </location>
</feature>
<reference evidence="11" key="2">
    <citation type="submission" date="2018-05" db="EMBL/GenBank/DDBJ databases">
        <authorList>
            <person name="Ferrari B."/>
        </authorList>
    </citation>
    <scope>NUCLEOTIDE SEQUENCE</scope>
    <source>
        <strain evidence="11">RRmetagenome_bin12</strain>
    </source>
</reference>
<dbReference type="PANTHER" id="PTHR14218">
    <property type="entry name" value="PROTEASE S8 TRIPEPTIDYL PEPTIDASE I CLN2"/>
    <property type="match status" value="1"/>
</dbReference>
<dbReference type="Proteomes" id="UP000606991">
    <property type="component" value="Unassembled WGS sequence"/>
</dbReference>
<organism evidence="11 12">
    <name type="scientific">Candidatus Aeolococcus gillhamiae</name>
    <dbReference type="NCBI Taxonomy" id="3127015"/>
    <lineage>
        <taxon>Bacteria</taxon>
        <taxon>Bacillati</taxon>
        <taxon>Candidatus Dormiibacterota</taxon>
        <taxon>Candidatus Dormibacteria</taxon>
        <taxon>Candidatus Aeolococcales</taxon>
        <taxon>Candidatus Aeolococcaceae</taxon>
        <taxon>Candidatus Aeolococcus</taxon>
    </lineage>
</organism>
<accession>A0A934JY14</accession>
<evidence type="ECO:0000256" key="1">
    <source>
        <dbReference type="ARBA" id="ARBA00001913"/>
    </source>
</evidence>
<comment type="caution">
    <text evidence="11">The sequence shown here is derived from an EMBL/GenBank/DDBJ whole genome shotgun (WGS) entry which is preliminary data.</text>
</comment>
<dbReference type="Pfam" id="PF09286">
    <property type="entry name" value="Pro-kuma_activ"/>
    <property type="match status" value="1"/>
</dbReference>
<evidence type="ECO:0000313" key="10">
    <source>
        <dbReference type="EMBL" id="MBJ7593627.1"/>
    </source>
</evidence>
<evidence type="ECO:0000313" key="11">
    <source>
        <dbReference type="EMBL" id="PZR77967.1"/>
    </source>
</evidence>
<dbReference type="EMBL" id="QHBU01000275">
    <property type="protein sequence ID" value="PZR77967.1"/>
    <property type="molecule type" value="Genomic_DNA"/>
</dbReference>
<evidence type="ECO:0000256" key="7">
    <source>
        <dbReference type="ARBA" id="ARBA00023145"/>
    </source>
</evidence>
<reference evidence="11 12" key="1">
    <citation type="journal article" date="2017" name="Nature">
        <title>Atmospheric trace gases support primary production in Antarctic desert surface soil.</title>
        <authorList>
            <person name="Ji M."/>
            <person name="Greening C."/>
            <person name="Vanwonterghem I."/>
            <person name="Carere C.R."/>
            <person name="Bay S.K."/>
            <person name="Steen J.A."/>
            <person name="Montgomery K."/>
            <person name="Lines T."/>
            <person name="Beardall J."/>
            <person name="van Dorst J."/>
            <person name="Snape I."/>
            <person name="Stott M.B."/>
            <person name="Hugenholtz P."/>
            <person name="Ferrari B.C."/>
        </authorList>
    </citation>
    <scope>NUCLEOTIDE SEQUENCE [LARGE SCALE GENOMIC DNA]</scope>
    <source>
        <strain evidence="11">RRmetagenome_bin12</strain>
    </source>
</reference>
<accession>A0A2W5Z1F9</accession>
<dbReference type="AlphaFoldDB" id="A0A2W5Z1F9"/>
<evidence type="ECO:0000313" key="12">
    <source>
        <dbReference type="Proteomes" id="UP000248724"/>
    </source>
</evidence>
<dbReference type="InterPro" id="IPR036852">
    <property type="entry name" value="Peptidase_S8/S53_dom_sf"/>
</dbReference>
<dbReference type="SMART" id="SM00944">
    <property type="entry name" value="Pro-kuma_activ"/>
    <property type="match status" value="1"/>
</dbReference>
<dbReference type="InterPro" id="IPR015366">
    <property type="entry name" value="S53_propep"/>
</dbReference>